<organism evidence="2 3">
    <name type="scientific">Abeliophyllum distichum</name>
    <dbReference type="NCBI Taxonomy" id="126358"/>
    <lineage>
        <taxon>Eukaryota</taxon>
        <taxon>Viridiplantae</taxon>
        <taxon>Streptophyta</taxon>
        <taxon>Embryophyta</taxon>
        <taxon>Tracheophyta</taxon>
        <taxon>Spermatophyta</taxon>
        <taxon>Magnoliopsida</taxon>
        <taxon>eudicotyledons</taxon>
        <taxon>Gunneridae</taxon>
        <taxon>Pentapetalae</taxon>
        <taxon>asterids</taxon>
        <taxon>lamiids</taxon>
        <taxon>Lamiales</taxon>
        <taxon>Oleaceae</taxon>
        <taxon>Forsythieae</taxon>
        <taxon>Abeliophyllum</taxon>
    </lineage>
</organism>
<protein>
    <submittedName>
        <fullName evidence="2">NC domain-containing protein-related</fullName>
    </submittedName>
</protein>
<dbReference type="EMBL" id="JBFOLK010000002">
    <property type="protein sequence ID" value="KAL2534536.1"/>
    <property type="molecule type" value="Genomic_DNA"/>
</dbReference>
<dbReference type="AlphaFoldDB" id="A0ABD1VB28"/>
<accession>A0ABD1VB28</accession>
<gene>
    <name evidence="2" type="ORF">Adt_07887</name>
</gene>
<reference evidence="3" key="1">
    <citation type="submission" date="2024-07" db="EMBL/GenBank/DDBJ databases">
        <title>Two chromosome-level genome assemblies of Korean endemic species Abeliophyllum distichum and Forsythia ovata (Oleaceae).</title>
        <authorList>
            <person name="Jang H."/>
        </authorList>
    </citation>
    <scope>NUCLEOTIDE SEQUENCE [LARGE SCALE GENOMIC DNA]</scope>
</reference>
<dbReference type="Gene3D" id="3.90.1720.10">
    <property type="entry name" value="endopeptidase domain like (from Nostoc punctiforme)"/>
    <property type="match status" value="1"/>
</dbReference>
<dbReference type="Proteomes" id="UP001604336">
    <property type="component" value="Unassembled WGS sequence"/>
</dbReference>
<evidence type="ECO:0000313" key="2">
    <source>
        <dbReference type="EMBL" id="KAL2534536.1"/>
    </source>
</evidence>
<dbReference type="PANTHER" id="PTHR46137">
    <property type="entry name" value="OS05G0310600 PROTEIN"/>
    <property type="match status" value="1"/>
</dbReference>
<comment type="caution">
    <text evidence="2">The sequence shown here is derived from an EMBL/GenBank/DDBJ whole genome shotgun (WGS) entry which is preliminary data.</text>
</comment>
<dbReference type="PROSITE" id="PS51934">
    <property type="entry name" value="LRAT"/>
    <property type="match status" value="1"/>
</dbReference>
<name>A0ABD1VB28_9LAMI</name>
<proteinExistence type="predicted"/>
<dbReference type="InterPro" id="IPR007053">
    <property type="entry name" value="LRAT_dom"/>
</dbReference>
<dbReference type="PANTHER" id="PTHR46137:SF4">
    <property type="entry name" value="PROTEIN LEAD-SENSITIVE 1"/>
    <property type="match status" value="1"/>
</dbReference>
<sequence length="301" mass="31870">MVCGLDFEEKSEGVMALSAPALELVARGSDGFLPSAGSSSRGKMGLLSNRVERASLKPGDHIYSWRTAYIYAHHGIYVGDDKVVHFTRRGQEVGTGTVLDVLLVSSGPSRSHVPCATCTPPEEGHGVVSSCLECFLAGGILYRFEYAVSPALFLAKARGGTCTLAVSDADDVVVHRAKYLLDNGFGCYNVFKNNCEDFAIYCKTGLLVLDQSTMGQSGQAVSIIGGPLAAVLSTPLRLVTTNVYGMAATAVGVYCASRYAADIGMRKDVVKVPVEDLTRRLATGLLQVVEPTLPALPSPIS</sequence>
<evidence type="ECO:0000313" key="3">
    <source>
        <dbReference type="Proteomes" id="UP001604336"/>
    </source>
</evidence>
<evidence type="ECO:0000259" key="1">
    <source>
        <dbReference type="PROSITE" id="PS51934"/>
    </source>
</evidence>
<keyword evidence="3" id="KW-1185">Reference proteome</keyword>
<dbReference type="Pfam" id="PF04970">
    <property type="entry name" value="LRAT"/>
    <property type="match status" value="1"/>
</dbReference>
<feature type="domain" description="LRAT" evidence="1">
    <location>
        <begin position="63"/>
        <end position="211"/>
    </location>
</feature>